<accession>A0A3Q3GCM6</accession>
<dbReference type="GO" id="GO:0070129">
    <property type="term" value="P:regulation of mitochondrial translation"/>
    <property type="evidence" value="ECO:0007669"/>
    <property type="project" value="TreeGrafter"/>
</dbReference>
<protein>
    <submittedName>
        <fullName evidence="5">Leucine rich pentatricopeptide repeat containing</fullName>
    </submittedName>
</protein>
<dbReference type="Proteomes" id="UP000261660">
    <property type="component" value="Unplaced"/>
</dbReference>
<feature type="repeat" description="PPR" evidence="2">
    <location>
        <begin position="208"/>
        <end position="242"/>
    </location>
</feature>
<organism evidence="5 6">
    <name type="scientific">Labrus bergylta</name>
    <name type="common">ballan wrasse</name>
    <dbReference type="NCBI Taxonomy" id="56723"/>
    <lineage>
        <taxon>Eukaryota</taxon>
        <taxon>Metazoa</taxon>
        <taxon>Chordata</taxon>
        <taxon>Craniata</taxon>
        <taxon>Vertebrata</taxon>
        <taxon>Euteleostomi</taxon>
        <taxon>Actinopterygii</taxon>
        <taxon>Neopterygii</taxon>
        <taxon>Teleostei</taxon>
        <taxon>Neoteleostei</taxon>
        <taxon>Acanthomorphata</taxon>
        <taxon>Eupercaria</taxon>
        <taxon>Labriformes</taxon>
        <taxon>Labridae</taxon>
        <taxon>Labrus</taxon>
    </lineage>
</organism>
<evidence type="ECO:0000313" key="5">
    <source>
        <dbReference type="Ensembl" id="ENSLBEP00000030951.1"/>
    </source>
</evidence>
<dbReference type="InterPro" id="IPR033443">
    <property type="entry name" value="PROP1-like_PPR_dom"/>
</dbReference>
<feature type="repeat" description="PPR" evidence="2">
    <location>
        <begin position="243"/>
        <end position="277"/>
    </location>
</feature>
<keyword evidence="6" id="KW-1185">Reference proteome</keyword>
<dbReference type="InterPro" id="IPR002885">
    <property type="entry name" value="PPR_rpt"/>
</dbReference>
<dbReference type="GO" id="GO:0003730">
    <property type="term" value="F:mRNA 3'-UTR binding"/>
    <property type="evidence" value="ECO:0007669"/>
    <property type="project" value="TreeGrafter"/>
</dbReference>
<dbReference type="GO" id="GO:0005739">
    <property type="term" value="C:mitochondrion"/>
    <property type="evidence" value="ECO:0007669"/>
    <property type="project" value="TreeGrafter"/>
</dbReference>
<dbReference type="GO" id="GO:0005634">
    <property type="term" value="C:nucleus"/>
    <property type="evidence" value="ECO:0007669"/>
    <property type="project" value="TreeGrafter"/>
</dbReference>
<keyword evidence="1" id="KW-0677">Repeat</keyword>
<dbReference type="PANTHER" id="PTHR46669:SF1">
    <property type="entry name" value="LEUCINE-RICH PPR MOTIF-CONTAINING PROTEIN, MITOCHONDRIAL"/>
    <property type="match status" value="1"/>
</dbReference>
<dbReference type="Pfam" id="PF17177">
    <property type="entry name" value="PPR_long"/>
    <property type="match status" value="1"/>
</dbReference>
<feature type="domain" description="PROP1-like PPR" evidence="4">
    <location>
        <begin position="235"/>
        <end position="343"/>
    </location>
</feature>
<dbReference type="NCBIfam" id="TIGR00756">
    <property type="entry name" value="PPR"/>
    <property type="match status" value="2"/>
</dbReference>
<evidence type="ECO:0000259" key="4">
    <source>
        <dbReference type="Pfam" id="PF17177"/>
    </source>
</evidence>
<evidence type="ECO:0000256" key="2">
    <source>
        <dbReference type="PROSITE-ProRule" id="PRU00708"/>
    </source>
</evidence>
<dbReference type="InterPro" id="IPR033490">
    <property type="entry name" value="LRP130"/>
</dbReference>
<dbReference type="PANTHER" id="PTHR46669">
    <property type="entry name" value="LEUCINE-RICH PPR MOTIF-CONTAINING PROTEIN, MITOCHONDRIAL"/>
    <property type="match status" value="1"/>
</dbReference>
<evidence type="ECO:0000256" key="3">
    <source>
        <dbReference type="SAM" id="Coils"/>
    </source>
</evidence>
<dbReference type="GeneTree" id="ENSGT00960000186682"/>
<sequence>MAALLRSARLLKFSPSGLLQIAGSKSTGPPIGRLYSGALRGSETGVCSRQISRTSGDVSSRLGPYTVGCVRNYAVATEQKEEGSAGVRTKQVQQFDWALAKLDSSVRRTGRITKTLLLRIFHDICRTGYPSGNQALLLLRSCGALLPEMPLQERSELAHHIWEKLQELGAQYDVSHYNALLKVYLQNEFNFSPTDFLAKMEASNIQPNRVTYQRLIAAYCQNGNIEGASTILGFMKSKDLPITDAVFNSLVTGHARAGDIESAKNIFPVMKGAGIEPSPDTYLSLLNAYAEKGDLDSLKQTMEEAESADCSLMDRDIMQVIYTLAKAGHQQHIPEMVERLRHERGYVPDAMNLCLRLITLQLEDTAFYILKTFPTLQSESFSDDSASLGNFFLRHCVNIGMSLEKLGIFCKELEESKLHSSPLTFSLSCALDSKMTARSLELMKMLKEQDFPIRPHYFWPLLTQHVKDNNTSGVIEVIKGMQDLGVSPDVETVTKYILPVFQNMEAVRQAFQVTLKTNYLCSLSDPLFPSLDLSAFRGSLIIGFKNNPMTTTYSMCAYVCVCVCVRVCVFSSHSETVSYLLYKLMDSMSEREVQTQEEKLKNYFNQLHTKNIIIPQNIYRGIRNLLELYNVPELIKVLHLITHNSFLTPLRLHQRTDGKVSALESKLAELIAENKPIASVLKQTIQALCAEENLQRALELKQQHEQNMSIGAYASLIGLCCRLDNLEELDTYKYSTHTHTKALDLLKEMKEKDVAVNDTHAALFFHMLNSLVAKGSAQTIQLLLDTIFASDWPSPLLICAHDDLAGALEAMLECQKRYKQLPRIHDIIVGLVEKGDTALLQKAMDFVSQERGEMTMLYDLFFAFLQTGRYREARKIVETPGMRARPGRLQWFAEKCILGNQLEALEHMVDMTAKLFECDRDEMYSYALRLCYNTNNWQKAEALWTKMQEDNIIPRERTLRLLADILKNNGQKVPFEVPETWYQKADTKEVQQQLLQTAETKDLPTPAENGAGYQVQLLTLCKKGKAKQAYGMLKDADKRGMAFGPAPYDFLIRALLAEGALEDAMVVRDIAVARVPGFHLSDTANTLIIVTQSKKGQTEDALETLRSMLQANQVPGQLAITRLTQALGSDGNLAGINEVESLLKSLSTSLNLSNMLFVNNKALAHIKNGDVESAVEDLEAIFTDPDNQKFSVSFVFKSVLKEDNDKALDKLSAMAERLANHFACYRPATDLFLQLVDMNKLEEAKFMLARCNAVADQKDILMSYLHKHNFPQNVYMQTPCFSFLFAVFLSLSLSPSRLAALDKDLQAAKTLYEQIQKEGVVLDELSLKRLAGLYRRNGETVPFSEPPETFKFYAAKLKDTAAKADVTAEK</sequence>
<dbReference type="InterPro" id="IPR011990">
    <property type="entry name" value="TPR-like_helical_dom_sf"/>
</dbReference>
<dbReference type="Ensembl" id="ENSLBET00000032368.1">
    <property type="protein sequence ID" value="ENSLBEP00000030951.1"/>
    <property type="gene ID" value="ENSLBEG00000023225.1"/>
</dbReference>
<proteinExistence type="predicted"/>
<evidence type="ECO:0000256" key="1">
    <source>
        <dbReference type="ARBA" id="ARBA00022737"/>
    </source>
</evidence>
<reference evidence="5" key="1">
    <citation type="submission" date="2025-08" db="UniProtKB">
        <authorList>
            <consortium name="Ensembl"/>
        </authorList>
    </citation>
    <scope>IDENTIFICATION</scope>
</reference>
<feature type="coiled-coil region" evidence="3">
    <location>
        <begin position="653"/>
        <end position="707"/>
    </location>
</feature>
<keyword evidence="3" id="KW-0175">Coiled coil</keyword>
<evidence type="ECO:0000313" key="6">
    <source>
        <dbReference type="Proteomes" id="UP000261660"/>
    </source>
</evidence>
<dbReference type="STRING" id="56723.ENSLBEP00000030951"/>
<name>A0A3Q3GCM6_9LABR</name>
<dbReference type="PROSITE" id="PS51375">
    <property type="entry name" value="PPR"/>
    <property type="match status" value="2"/>
</dbReference>
<reference evidence="5" key="2">
    <citation type="submission" date="2025-09" db="UniProtKB">
        <authorList>
            <consortium name="Ensembl"/>
        </authorList>
    </citation>
    <scope>IDENTIFICATION</scope>
</reference>
<dbReference type="Gene3D" id="1.25.40.10">
    <property type="entry name" value="Tetratricopeptide repeat domain"/>
    <property type="match status" value="3"/>
</dbReference>
<dbReference type="InParanoid" id="A0A3Q3GCM6"/>